<evidence type="ECO:0000259" key="1">
    <source>
        <dbReference type="Pfam" id="PF01206"/>
    </source>
</evidence>
<reference evidence="2 3" key="1">
    <citation type="journal article" date="2015" name="Int. J. Syst. Evol. Microbiol.">
        <title>Methanoculleus taiwanensis sp. nov., a methanogen isolated from deep marine sediment at the deformation front area near Taiwan.</title>
        <authorList>
            <person name="Weng C.Y."/>
            <person name="Chen S.C."/>
            <person name="Lai M.C."/>
            <person name="Wu S.Y."/>
            <person name="Lin S."/>
            <person name="Yang T.F."/>
            <person name="Chen P.C."/>
        </authorList>
    </citation>
    <scope>NUCLEOTIDE SEQUENCE [LARGE SCALE GENOMIC DNA]</scope>
    <source>
        <strain evidence="2 3">CYW4</strain>
    </source>
</reference>
<feature type="domain" description="UPF0033" evidence="1">
    <location>
        <begin position="12"/>
        <end position="73"/>
    </location>
</feature>
<gene>
    <name evidence="2" type="ORF">ABH15_05455</name>
</gene>
<proteinExistence type="predicted"/>
<dbReference type="Gene3D" id="3.30.110.40">
    <property type="entry name" value="TusA-like domain"/>
    <property type="match status" value="1"/>
</dbReference>
<dbReference type="PANTHER" id="PTHR33279">
    <property type="entry name" value="SULFUR CARRIER PROTEIN YEDF-RELATED"/>
    <property type="match status" value="1"/>
</dbReference>
<dbReference type="InterPro" id="IPR036868">
    <property type="entry name" value="TusA-like_sf"/>
</dbReference>
<accession>A0A498GZ78</accession>
<dbReference type="OrthoDB" id="107050at2157"/>
<dbReference type="Pfam" id="PF01206">
    <property type="entry name" value="TusA"/>
    <property type="match status" value="1"/>
</dbReference>
<dbReference type="RefSeq" id="WP_128693372.1">
    <property type="nucleotide sequence ID" value="NZ_LHQS01000002.1"/>
</dbReference>
<evidence type="ECO:0000313" key="2">
    <source>
        <dbReference type="EMBL" id="RXE55688.1"/>
    </source>
</evidence>
<dbReference type="SUPFAM" id="SSF64307">
    <property type="entry name" value="SirA-like"/>
    <property type="match status" value="1"/>
</dbReference>
<keyword evidence="3" id="KW-1185">Reference proteome</keyword>
<dbReference type="PANTHER" id="PTHR33279:SF2">
    <property type="entry name" value="SULFUR CARRIER PROTEIN TUSA"/>
    <property type="match status" value="1"/>
</dbReference>
<comment type="caution">
    <text evidence="2">The sequence shown here is derived from an EMBL/GenBank/DDBJ whole genome shotgun (WGS) entry which is preliminary data.</text>
</comment>
<dbReference type="InterPro" id="IPR001455">
    <property type="entry name" value="TusA-like"/>
</dbReference>
<evidence type="ECO:0000313" key="3">
    <source>
        <dbReference type="Proteomes" id="UP000290932"/>
    </source>
</evidence>
<dbReference type="Proteomes" id="UP000290932">
    <property type="component" value="Unassembled WGS sequence"/>
</dbReference>
<sequence>MYADLTADCIGACEAPMLIVKEMFGRLKKGQVLQVETDKPGVVQDVTSWAESQGFSIEEQLKNAGVTTLYIRKTAEWSEEQEKTVQTAEQRR</sequence>
<organism evidence="2 3">
    <name type="scientific">Methanoculleus taiwanensis</name>
    <dbReference type="NCBI Taxonomy" id="1550565"/>
    <lineage>
        <taxon>Archaea</taxon>
        <taxon>Methanobacteriati</taxon>
        <taxon>Methanobacteriota</taxon>
        <taxon>Stenosarchaea group</taxon>
        <taxon>Methanomicrobia</taxon>
        <taxon>Methanomicrobiales</taxon>
        <taxon>Methanomicrobiaceae</taxon>
        <taxon>Methanoculleus</taxon>
    </lineage>
</organism>
<dbReference type="AlphaFoldDB" id="A0A498GZ78"/>
<dbReference type="EMBL" id="LHQS01000002">
    <property type="protein sequence ID" value="RXE55688.1"/>
    <property type="molecule type" value="Genomic_DNA"/>
</dbReference>
<protein>
    <recommendedName>
        <fullName evidence="1">UPF0033 domain-containing protein</fullName>
    </recommendedName>
</protein>
<name>A0A498GZ78_9EURY</name>